<keyword evidence="1" id="KW-0472">Membrane</keyword>
<evidence type="ECO:0000313" key="4">
    <source>
        <dbReference type="Proteomes" id="UP000004115"/>
    </source>
</evidence>
<accession>C8PAF5</accession>
<keyword evidence="4" id="KW-1185">Reference proteome</keyword>
<protein>
    <submittedName>
        <fullName evidence="3">PAP2 family protein</fullName>
    </submittedName>
</protein>
<evidence type="ECO:0000313" key="3">
    <source>
        <dbReference type="EMBL" id="EEW52444.1"/>
    </source>
</evidence>
<keyword evidence="1" id="KW-0812">Transmembrane</keyword>
<reference evidence="3 4" key="1">
    <citation type="submission" date="2009-09" db="EMBL/GenBank/DDBJ databases">
        <authorList>
            <person name="Qin X."/>
            <person name="Bachman B."/>
            <person name="Battles P."/>
            <person name="Bell A."/>
            <person name="Bess C."/>
            <person name="Bickham C."/>
            <person name="Chaboub L."/>
            <person name="Chen D."/>
            <person name="Coyle M."/>
            <person name="Deiros D.R."/>
            <person name="Dinh H."/>
            <person name="Forbes L."/>
            <person name="Fowler G."/>
            <person name="Francisco L."/>
            <person name="Fu Q."/>
            <person name="Gubbala S."/>
            <person name="Hale W."/>
            <person name="Han Y."/>
            <person name="Hemphill L."/>
            <person name="Highlander S.K."/>
            <person name="Hirani K."/>
            <person name="Hogues M."/>
            <person name="Jackson L."/>
            <person name="Jakkamsetti A."/>
            <person name="Javaid M."/>
            <person name="Jiang H."/>
            <person name="Korchina V."/>
            <person name="Kovar C."/>
            <person name="Lara F."/>
            <person name="Lee S."/>
            <person name="Mata R."/>
            <person name="Mathew T."/>
            <person name="Moen C."/>
            <person name="Morales K."/>
            <person name="Munidasa M."/>
            <person name="Nazareth L."/>
            <person name="Ngo R."/>
            <person name="Nguyen L."/>
            <person name="Okwuonu G."/>
            <person name="Ongeri F."/>
            <person name="Patil S."/>
            <person name="Petrosino J."/>
            <person name="Pham C."/>
            <person name="Pham P."/>
            <person name="Pu L.-L."/>
            <person name="Puazo M."/>
            <person name="Raj R."/>
            <person name="Reid J."/>
            <person name="Rouhana J."/>
            <person name="Saada N."/>
            <person name="Shang Y."/>
            <person name="Simmons D."/>
            <person name="Thornton R."/>
            <person name="Warren J."/>
            <person name="Weissenberger G."/>
            <person name="Zhang J."/>
            <person name="Zhang L."/>
            <person name="Zhou C."/>
            <person name="Zhu D."/>
            <person name="Muzny D."/>
            <person name="Worley K."/>
            <person name="Gibbs R."/>
        </authorList>
    </citation>
    <scope>NUCLEOTIDE SEQUENCE [LARGE SCALE GENOMIC DNA]</scope>
    <source>
        <strain evidence="3 4">DSM 13335</strain>
    </source>
</reference>
<feature type="transmembrane region" description="Helical" evidence="1">
    <location>
        <begin position="78"/>
        <end position="96"/>
    </location>
</feature>
<dbReference type="Proteomes" id="UP000004115">
    <property type="component" value="Unassembled WGS sequence"/>
</dbReference>
<dbReference type="EMBL" id="ACLN01000003">
    <property type="protein sequence ID" value="EEW52444.1"/>
    <property type="molecule type" value="Genomic_DNA"/>
</dbReference>
<dbReference type="SUPFAM" id="SSF48317">
    <property type="entry name" value="Acid phosphatase/Vanadium-dependent haloperoxidase"/>
    <property type="match status" value="1"/>
</dbReference>
<feature type="domain" description="Phosphatidic acid phosphatase type 2/haloperoxidase" evidence="2">
    <location>
        <begin position="82"/>
        <end position="185"/>
    </location>
</feature>
<dbReference type="HOGENOM" id="CLU_072573_3_3_9"/>
<dbReference type="Pfam" id="PF01569">
    <property type="entry name" value="PAP2"/>
    <property type="match status" value="1"/>
</dbReference>
<comment type="caution">
    <text evidence="3">The sequence shown here is derived from an EMBL/GenBank/DDBJ whole genome shotgun (WGS) entry which is preliminary data.</text>
</comment>
<feature type="transmembrane region" description="Helical" evidence="1">
    <location>
        <begin position="6"/>
        <end position="24"/>
    </location>
</feature>
<feature type="transmembrane region" description="Helical" evidence="1">
    <location>
        <begin position="45"/>
        <end position="72"/>
    </location>
</feature>
<evidence type="ECO:0000259" key="2">
    <source>
        <dbReference type="SMART" id="SM00014"/>
    </source>
</evidence>
<dbReference type="Gene3D" id="1.20.144.10">
    <property type="entry name" value="Phosphatidic acid phosphatase type 2/haloperoxidase"/>
    <property type="match status" value="1"/>
</dbReference>
<sequence>MCIWNFIMELFILILVFLHLVMLNKMQNMDDVTKMTKDVTVKFKLLWKIITYVFSPIDIMLFCIFVSTILWINGNSKLACWFLLSLILTDVVGIALKIAIKQKRPTNSICHRKGYSFPSGHVLSAMTLIYLLIFTFNLEKNIIWLCIFNLLLLGIISSRIFLRQHHLLDVIASLVLSRICFLIAIFIWRIL</sequence>
<feature type="transmembrane region" description="Helical" evidence="1">
    <location>
        <begin position="142"/>
        <end position="162"/>
    </location>
</feature>
<organism evidence="3 4">
    <name type="scientific">Lactobacillus iners DSM 13335</name>
    <dbReference type="NCBI Taxonomy" id="525328"/>
    <lineage>
        <taxon>Bacteria</taxon>
        <taxon>Bacillati</taxon>
        <taxon>Bacillota</taxon>
        <taxon>Bacilli</taxon>
        <taxon>Lactobacillales</taxon>
        <taxon>Lactobacillaceae</taxon>
        <taxon>Lactobacillus</taxon>
    </lineage>
</organism>
<dbReference type="InterPro" id="IPR000326">
    <property type="entry name" value="PAP2/HPO"/>
</dbReference>
<gene>
    <name evidence="3" type="ORF">HMPREF0520_0075</name>
</gene>
<dbReference type="InterPro" id="IPR036938">
    <property type="entry name" value="PAP2/HPO_sf"/>
</dbReference>
<name>C8PAF5_9LACO</name>
<feature type="transmembrane region" description="Helical" evidence="1">
    <location>
        <begin position="117"/>
        <end position="136"/>
    </location>
</feature>
<dbReference type="PANTHER" id="PTHR14969">
    <property type="entry name" value="SPHINGOSINE-1-PHOSPHATE PHOSPHOHYDROLASE"/>
    <property type="match status" value="1"/>
</dbReference>
<feature type="transmembrane region" description="Helical" evidence="1">
    <location>
        <begin position="167"/>
        <end position="188"/>
    </location>
</feature>
<evidence type="ECO:0000256" key="1">
    <source>
        <dbReference type="SAM" id="Phobius"/>
    </source>
</evidence>
<proteinExistence type="predicted"/>
<dbReference type="PATRIC" id="fig|525328.13.peg.169"/>
<keyword evidence="1" id="KW-1133">Transmembrane helix</keyword>
<dbReference type="SMART" id="SM00014">
    <property type="entry name" value="acidPPc"/>
    <property type="match status" value="1"/>
</dbReference>
<dbReference type="PANTHER" id="PTHR14969:SF13">
    <property type="entry name" value="AT30094P"/>
    <property type="match status" value="1"/>
</dbReference>
<dbReference type="AlphaFoldDB" id="C8PAF5"/>